<dbReference type="InterPro" id="IPR004358">
    <property type="entry name" value="Sig_transdc_His_kin-like_C"/>
</dbReference>
<accession>A0A9D0Z3Y2</accession>
<comment type="catalytic activity">
    <reaction evidence="1">
        <text>ATP + protein L-histidine = ADP + protein N-phospho-L-histidine.</text>
        <dbReference type="EC" id="2.7.13.3"/>
    </reaction>
</comment>
<evidence type="ECO:0000256" key="13">
    <source>
        <dbReference type="SAM" id="Phobius"/>
    </source>
</evidence>
<keyword evidence="5" id="KW-0808">Transferase</keyword>
<dbReference type="InterPro" id="IPR005467">
    <property type="entry name" value="His_kinase_dom"/>
</dbReference>
<dbReference type="Gene3D" id="3.30.450.40">
    <property type="match status" value="1"/>
</dbReference>
<dbReference type="Proteomes" id="UP000886796">
    <property type="component" value="Unassembled WGS sequence"/>
</dbReference>
<dbReference type="InterPro" id="IPR003594">
    <property type="entry name" value="HATPase_dom"/>
</dbReference>
<keyword evidence="8" id="KW-0418">Kinase</keyword>
<dbReference type="EC" id="2.7.13.3" evidence="3"/>
<dbReference type="PRINTS" id="PR00344">
    <property type="entry name" value="BCTRLSENSOR"/>
</dbReference>
<comment type="caution">
    <text evidence="15">The sequence shown here is derived from an EMBL/GenBank/DDBJ whole genome shotgun (WGS) entry which is preliminary data.</text>
</comment>
<gene>
    <name evidence="15" type="ORF">IAB74_09280</name>
</gene>
<dbReference type="SUPFAM" id="SSF55874">
    <property type="entry name" value="ATPase domain of HSP90 chaperone/DNA topoisomerase II/histidine kinase"/>
    <property type="match status" value="1"/>
</dbReference>
<dbReference type="SMART" id="SM00388">
    <property type="entry name" value="HisKA"/>
    <property type="match status" value="1"/>
</dbReference>
<feature type="transmembrane region" description="Helical" evidence="13">
    <location>
        <begin position="56"/>
        <end position="73"/>
    </location>
</feature>
<reference evidence="15" key="2">
    <citation type="journal article" date="2021" name="PeerJ">
        <title>Extensive microbial diversity within the chicken gut microbiome revealed by metagenomics and culture.</title>
        <authorList>
            <person name="Gilroy R."/>
            <person name="Ravi A."/>
            <person name="Getino M."/>
            <person name="Pursley I."/>
            <person name="Horton D.L."/>
            <person name="Alikhan N.F."/>
            <person name="Baker D."/>
            <person name="Gharbi K."/>
            <person name="Hall N."/>
            <person name="Watson M."/>
            <person name="Adriaenssens E.M."/>
            <person name="Foster-Nyarko E."/>
            <person name="Jarju S."/>
            <person name="Secka A."/>
            <person name="Antonio M."/>
            <person name="Oren A."/>
            <person name="Chaudhuri R.R."/>
            <person name="La Ragione R."/>
            <person name="Hildebrand F."/>
            <person name="Pallen M.J."/>
        </authorList>
    </citation>
    <scope>NUCLEOTIDE SEQUENCE</scope>
    <source>
        <strain evidence="15">13361</strain>
    </source>
</reference>
<dbReference type="GO" id="GO:0005524">
    <property type="term" value="F:ATP binding"/>
    <property type="evidence" value="ECO:0007669"/>
    <property type="project" value="UniProtKB-KW"/>
</dbReference>
<dbReference type="SMART" id="SM00387">
    <property type="entry name" value="HATPase_c"/>
    <property type="match status" value="1"/>
</dbReference>
<evidence type="ECO:0000313" key="16">
    <source>
        <dbReference type="Proteomes" id="UP000886796"/>
    </source>
</evidence>
<dbReference type="Gene3D" id="1.10.287.130">
    <property type="match status" value="1"/>
</dbReference>
<dbReference type="CDD" id="cd00075">
    <property type="entry name" value="HATPase"/>
    <property type="match status" value="1"/>
</dbReference>
<evidence type="ECO:0000256" key="3">
    <source>
        <dbReference type="ARBA" id="ARBA00012438"/>
    </source>
</evidence>
<feature type="domain" description="Histidine kinase" evidence="14">
    <location>
        <begin position="279"/>
        <end position="494"/>
    </location>
</feature>
<dbReference type="Pfam" id="PF00512">
    <property type="entry name" value="HisKA"/>
    <property type="match status" value="1"/>
</dbReference>
<evidence type="ECO:0000256" key="11">
    <source>
        <dbReference type="ARBA" id="ARBA00023012"/>
    </source>
</evidence>
<evidence type="ECO:0000256" key="4">
    <source>
        <dbReference type="ARBA" id="ARBA00022553"/>
    </source>
</evidence>
<dbReference type="InterPro" id="IPR025201">
    <property type="entry name" value="KdpD_TM"/>
</dbReference>
<dbReference type="AlphaFoldDB" id="A0A9D0Z3Y2"/>
<organism evidence="15 16">
    <name type="scientific">Candidatus Faecousia excrementigallinarum</name>
    <dbReference type="NCBI Taxonomy" id="2840806"/>
    <lineage>
        <taxon>Bacteria</taxon>
        <taxon>Bacillati</taxon>
        <taxon>Bacillota</taxon>
        <taxon>Clostridia</taxon>
        <taxon>Eubacteriales</taxon>
        <taxon>Oscillospiraceae</taxon>
        <taxon>Faecousia</taxon>
    </lineage>
</organism>
<name>A0A9D0Z3Y2_9FIRM</name>
<evidence type="ECO:0000313" key="15">
    <source>
        <dbReference type="EMBL" id="HIQ68684.1"/>
    </source>
</evidence>
<dbReference type="InterPro" id="IPR029016">
    <property type="entry name" value="GAF-like_dom_sf"/>
</dbReference>
<keyword evidence="6 13" id="KW-0812">Transmembrane</keyword>
<keyword evidence="11" id="KW-0902">Two-component regulatory system</keyword>
<dbReference type="PANTHER" id="PTHR45569">
    <property type="entry name" value="SENSOR PROTEIN KDPD"/>
    <property type="match status" value="1"/>
</dbReference>
<sequence length="498" mass="55668">MGWLKKGKGLAITLGLTGTATALGLLFGEWQLHEANVVVLYILAVLLTARYTTGYVWGLVGGVLSVLLFNWFFTEPVSTLKVTDPSYLLTFLIMAITAVTTSTLTSRVKDSARRAQEKEQQTATMYRLTNLLSDAEDMDSIASIITQTVSDSFQCLAACLCFDQQGKAEKTYIQQKDEHAQIRRELREDLSRQMYALHQECSQGEEFYDWPIYGRSNILGVVRIPRETARNLTESNRKMLHAILETAAIAMDRLWISLAERQTREAVERERYRSNLLRSISHDLRTPLTGIMGMSEMLMDSLPEGENTYTMAADIYRDAEHILSLVQNILNLTRLQEGKLRLQRQMEPLEEVVGSAVAAISKRYPGRKVDITMPENLLMVPMDPRLIDQVLVNLLDNAQRHTPQDKELGIAVEEKGNFVQVRVYDRGCGIKPQDLPHIFEAFYTEKSACADAGSGVGLGLAICQSIVQAHGGTIIGQNRAGGGAEFIFTLPLEVEESE</sequence>
<keyword evidence="9" id="KW-0067">ATP-binding</keyword>
<comment type="subcellular location">
    <subcellularLocation>
        <location evidence="2">Membrane</location>
        <topology evidence="2">Multi-pass membrane protein</topology>
    </subcellularLocation>
</comment>
<evidence type="ECO:0000256" key="8">
    <source>
        <dbReference type="ARBA" id="ARBA00022777"/>
    </source>
</evidence>
<dbReference type="Gene3D" id="3.30.565.10">
    <property type="entry name" value="Histidine kinase-like ATPase, C-terminal domain"/>
    <property type="match status" value="1"/>
</dbReference>
<dbReference type="SUPFAM" id="SSF55781">
    <property type="entry name" value="GAF domain-like"/>
    <property type="match status" value="1"/>
</dbReference>
<dbReference type="Gene3D" id="1.20.120.620">
    <property type="entry name" value="Backbone structure of the membrane domain of e. Coli histidine kinase receptor kdpd"/>
    <property type="match status" value="1"/>
</dbReference>
<dbReference type="InterPro" id="IPR003661">
    <property type="entry name" value="HisK_dim/P_dom"/>
</dbReference>
<dbReference type="GO" id="GO:0042802">
    <property type="term" value="F:identical protein binding"/>
    <property type="evidence" value="ECO:0007669"/>
    <property type="project" value="UniProtKB-ARBA"/>
</dbReference>
<keyword evidence="4" id="KW-0597">Phosphoprotein</keyword>
<keyword evidence="12 13" id="KW-0472">Membrane</keyword>
<dbReference type="Pfam" id="PF13493">
    <property type="entry name" value="DUF4118"/>
    <property type="match status" value="1"/>
</dbReference>
<dbReference type="GO" id="GO:0000155">
    <property type="term" value="F:phosphorelay sensor kinase activity"/>
    <property type="evidence" value="ECO:0007669"/>
    <property type="project" value="InterPro"/>
</dbReference>
<dbReference type="Pfam" id="PF02518">
    <property type="entry name" value="HATPase_c"/>
    <property type="match status" value="1"/>
</dbReference>
<evidence type="ECO:0000256" key="5">
    <source>
        <dbReference type="ARBA" id="ARBA00022679"/>
    </source>
</evidence>
<evidence type="ECO:0000256" key="12">
    <source>
        <dbReference type="ARBA" id="ARBA00023136"/>
    </source>
</evidence>
<dbReference type="PANTHER" id="PTHR45569:SF1">
    <property type="entry name" value="SENSOR PROTEIN KDPD"/>
    <property type="match status" value="1"/>
</dbReference>
<evidence type="ECO:0000256" key="1">
    <source>
        <dbReference type="ARBA" id="ARBA00000085"/>
    </source>
</evidence>
<dbReference type="InterPro" id="IPR052023">
    <property type="entry name" value="Histidine_kinase_KdpD"/>
</dbReference>
<evidence type="ECO:0000256" key="7">
    <source>
        <dbReference type="ARBA" id="ARBA00022741"/>
    </source>
</evidence>
<evidence type="ECO:0000259" key="14">
    <source>
        <dbReference type="PROSITE" id="PS50109"/>
    </source>
</evidence>
<feature type="transmembrane region" description="Helical" evidence="13">
    <location>
        <begin position="85"/>
        <end position="104"/>
    </location>
</feature>
<keyword evidence="10 13" id="KW-1133">Transmembrane helix</keyword>
<dbReference type="PROSITE" id="PS50109">
    <property type="entry name" value="HIS_KIN"/>
    <property type="match status" value="1"/>
</dbReference>
<evidence type="ECO:0000256" key="9">
    <source>
        <dbReference type="ARBA" id="ARBA00022840"/>
    </source>
</evidence>
<evidence type="ECO:0000256" key="2">
    <source>
        <dbReference type="ARBA" id="ARBA00004141"/>
    </source>
</evidence>
<keyword evidence="7" id="KW-0547">Nucleotide-binding</keyword>
<dbReference type="GO" id="GO:0005886">
    <property type="term" value="C:plasma membrane"/>
    <property type="evidence" value="ECO:0007669"/>
    <property type="project" value="TreeGrafter"/>
</dbReference>
<protein>
    <recommendedName>
        <fullName evidence="3">histidine kinase</fullName>
        <ecNumber evidence="3">2.7.13.3</ecNumber>
    </recommendedName>
</protein>
<proteinExistence type="predicted"/>
<dbReference type="InterPro" id="IPR036097">
    <property type="entry name" value="HisK_dim/P_sf"/>
</dbReference>
<evidence type="ECO:0000256" key="10">
    <source>
        <dbReference type="ARBA" id="ARBA00022989"/>
    </source>
</evidence>
<evidence type="ECO:0000256" key="6">
    <source>
        <dbReference type="ARBA" id="ARBA00022692"/>
    </source>
</evidence>
<dbReference type="InterPro" id="IPR038318">
    <property type="entry name" value="KdpD_sf"/>
</dbReference>
<dbReference type="InterPro" id="IPR036890">
    <property type="entry name" value="HATPase_C_sf"/>
</dbReference>
<dbReference type="SUPFAM" id="SSF47384">
    <property type="entry name" value="Homodimeric domain of signal transducing histidine kinase"/>
    <property type="match status" value="1"/>
</dbReference>
<dbReference type="EMBL" id="DVFK01000119">
    <property type="protein sequence ID" value="HIQ68684.1"/>
    <property type="molecule type" value="Genomic_DNA"/>
</dbReference>
<dbReference type="FunFam" id="3.30.565.10:FF:000042">
    <property type="entry name" value="Two-component sensor histidine kinase KdpD"/>
    <property type="match status" value="1"/>
</dbReference>
<dbReference type="CDD" id="cd00082">
    <property type="entry name" value="HisKA"/>
    <property type="match status" value="1"/>
</dbReference>
<reference evidence="15" key="1">
    <citation type="submission" date="2020-10" db="EMBL/GenBank/DDBJ databases">
        <authorList>
            <person name="Gilroy R."/>
        </authorList>
    </citation>
    <scope>NUCLEOTIDE SEQUENCE</scope>
    <source>
        <strain evidence="15">13361</strain>
    </source>
</reference>